<accession>A0ABM7Y118</accession>
<protein>
    <recommendedName>
        <fullName evidence="4">DUF881 domain-containing protein</fullName>
    </recommendedName>
</protein>
<evidence type="ECO:0000256" key="1">
    <source>
        <dbReference type="SAM" id="Coils"/>
    </source>
</evidence>
<reference evidence="2 3" key="1">
    <citation type="journal article" date="2016" name="Microbes Environ.">
        <title>Phylogenetically diverse aerobic anoxygenic phototrophic bacteria isolated from epilithic biofilms in Tama river, Japan.</title>
        <authorList>
            <person name="Hirose S."/>
            <person name="Matsuura K."/>
            <person name="Haruta S."/>
        </authorList>
    </citation>
    <scope>NUCLEOTIDE SEQUENCE [LARGE SCALE GENOMIC DNA]</scope>
    <source>
        <strain evidence="2 3">S08</strain>
    </source>
</reference>
<evidence type="ECO:0000313" key="2">
    <source>
        <dbReference type="EMBL" id="BDG71460.1"/>
    </source>
</evidence>
<name>A0ABM7Y118_9PROT</name>
<organism evidence="2 3">
    <name type="scientific">Roseomonas fluvialis</name>
    <dbReference type="NCBI Taxonomy" id="1750527"/>
    <lineage>
        <taxon>Bacteria</taxon>
        <taxon>Pseudomonadati</taxon>
        <taxon>Pseudomonadota</taxon>
        <taxon>Alphaproteobacteria</taxon>
        <taxon>Acetobacterales</taxon>
        <taxon>Roseomonadaceae</taxon>
        <taxon>Roseomonas</taxon>
    </lineage>
</organism>
<keyword evidence="1" id="KW-0175">Coiled coil</keyword>
<dbReference type="Proteomes" id="UP000831327">
    <property type="component" value="Chromosome"/>
</dbReference>
<dbReference type="RefSeq" id="WP_244458735.1">
    <property type="nucleotide sequence ID" value="NZ_AP025637.1"/>
</dbReference>
<keyword evidence="3" id="KW-1185">Reference proteome</keyword>
<dbReference type="EMBL" id="AP025637">
    <property type="protein sequence ID" value="BDG71460.1"/>
    <property type="molecule type" value="Genomic_DNA"/>
</dbReference>
<sequence length="227" mass="24568">MSRERRRRRGQFALRATKWLVVAGVLTGLGVVAYQSGLELAGTEVTRLETRLDEVATEARDLHLRNSRLEADLRQAREANVALQRRYDRDVPSGASAAVFSLAQQRIAAGIPRERIEQVLRDAGPVRRCEARGTSRRFAIAYGARVPENAGMELAEGLVRVVVSTATQTDDIARTAQVVVTVAGQDPVTYTGLPQRQVVTLGNAELALSVVSEIRGFATASLTSCGG</sequence>
<evidence type="ECO:0000313" key="3">
    <source>
        <dbReference type="Proteomes" id="UP000831327"/>
    </source>
</evidence>
<gene>
    <name evidence="2" type="ORF">Rmf_13890</name>
</gene>
<proteinExistence type="predicted"/>
<evidence type="ECO:0008006" key="4">
    <source>
        <dbReference type="Google" id="ProtNLM"/>
    </source>
</evidence>
<feature type="coiled-coil region" evidence="1">
    <location>
        <begin position="52"/>
        <end position="86"/>
    </location>
</feature>